<dbReference type="OrthoDB" id="1745633at2759"/>
<dbReference type="InterPro" id="IPR012337">
    <property type="entry name" value="RNaseH-like_sf"/>
</dbReference>
<protein>
    <submittedName>
        <fullName evidence="4">Uncharacterized protein LOC108849936</fullName>
    </submittedName>
</protein>
<dbReference type="InterPro" id="IPR026960">
    <property type="entry name" value="RVT-Znf"/>
</dbReference>
<dbReference type="AlphaFoldDB" id="A0A6J0N4N9"/>
<keyword evidence="3" id="KW-1185">Reference proteome</keyword>
<reference evidence="3" key="1">
    <citation type="journal article" date="2019" name="Database">
        <title>The radish genome database (RadishGD): an integrated information resource for radish genomics.</title>
        <authorList>
            <person name="Yu H.J."/>
            <person name="Baek S."/>
            <person name="Lee Y.J."/>
            <person name="Cho A."/>
            <person name="Mun J.H."/>
        </authorList>
    </citation>
    <scope>NUCLEOTIDE SEQUENCE [LARGE SCALE GENOMIC DNA]</scope>
    <source>
        <strain evidence="3">cv. WK10039</strain>
    </source>
</reference>
<dbReference type="PANTHER" id="PTHR47074">
    <property type="entry name" value="BNAC02G40300D PROTEIN"/>
    <property type="match status" value="1"/>
</dbReference>
<dbReference type="KEGG" id="rsz:108849936"/>
<dbReference type="InterPro" id="IPR036397">
    <property type="entry name" value="RNaseH_sf"/>
</dbReference>
<organism evidence="3 4">
    <name type="scientific">Raphanus sativus</name>
    <name type="common">Radish</name>
    <name type="synonym">Raphanus raphanistrum var. sativus</name>
    <dbReference type="NCBI Taxonomy" id="3726"/>
    <lineage>
        <taxon>Eukaryota</taxon>
        <taxon>Viridiplantae</taxon>
        <taxon>Streptophyta</taxon>
        <taxon>Embryophyta</taxon>
        <taxon>Tracheophyta</taxon>
        <taxon>Spermatophyta</taxon>
        <taxon>Magnoliopsida</taxon>
        <taxon>eudicotyledons</taxon>
        <taxon>Gunneridae</taxon>
        <taxon>Pentapetalae</taxon>
        <taxon>rosids</taxon>
        <taxon>malvids</taxon>
        <taxon>Brassicales</taxon>
        <taxon>Brassicaceae</taxon>
        <taxon>Brassiceae</taxon>
        <taxon>Raphanus</taxon>
    </lineage>
</organism>
<dbReference type="GO" id="GO:0004523">
    <property type="term" value="F:RNA-DNA hybrid ribonuclease activity"/>
    <property type="evidence" value="ECO:0007669"/>
    <property type="project" value="InterPro"/>
</dbReference>
<dbReference type="InterPro" id="IPR044730">
    <property type="entry name" value="RNase_H-like_dom_plant"/>
</dbReference>
<sequence>MQWNQDRIETILPHLMKEILLLQPSMTKVEDSFIWQPLPSSIYTTRSGYFSASMQTATLPISSDPGVFNWVRDVWSEACSPKMKLFLWSIIQRALPLGENLQQRGMIAGALCKRCHELETAMHTFFHCPYAQEVWHLIPLNRVVPLATDGTFKEVVVAFKRAVCLPPTGITSTILPWVCWTIWNARNQLLFEGKTISPADTATTGLRLAHEWTKAQDPVRVRKGPIPQGRISLNLLMEDSSVTTCRTDAAWDVRSKRAGMAWIFTDSTGTEINRGSTTQNWVKFPLIAEAMALRSALLSAETLGLTKLRCFSDNATLIRAITTDMQVKEIFGIVRDIKCISSVFVEVIFSHFNRSLNVEADLLAKLFLSSSLLVDL</sequence>
<evidence type="ECO:0000313" key="3">
    <source>
        <dbReference type="Proteomes" id="UP000504610"/>
    </source>
</evidence>
<dbReference type="GO" id="GO:0003676">
    <property type="term" value="F:nucleic acid binding"/>
    <property type="evidence" value="ECO:0007669"/>
    <property type="project" value="InterPro"/>
</dbReference>
<dbReference type="RefSeq" id="XP_018479036.2">
    <property type="nucleotide sequence ID" value="XM_018623534.2"/>
</dbReference>
<evidence type="ECO:0000259" key="1">
    <source>
        <dbReference type="Pfam" id="PF13456"/>
    </source>
</evidence>
<dbReference type="Pfam" id="PF13456">
    <property type="entry name" value="RVT_3"/>
    <property type="match status" value="1"/>
</dbReference>
<dbReference type="Proteomes" id="UP000504610">
    <property type="component" value="Chromosome 4"/>
</dbReference>
<dbReference type="Pfam" id="PF13966">
    <property type="entry name" value="zf-RVT"/>
    <property type="match status" value="1"/>
</dbReference>
<evidence type="ECO:0000313" key="4">
    <source>
        <dbReference type="RefSeq" id="XP_018479036.2"/>
    </source>
</evidence>
<feature type="domain" description="Reverse transcriptase zinc-binding" evidence="2">
    <location>
        <begin position="44"/>
        <end position="135"/>
    </location>
</feature>
<dbReference type="Gene3D" id="3.30.420.10">
    <property type="entry name" value="Ribonuclease H-like superfamily/Ribonuclease H"/>
    <property type="match status" value="1"/>
</dbReference>
<dbReference type="CDD" id="cd06222">
    <property type="entry name" value="RNase_H_like"/>
    <property type="match status" value="1"/>
</dbReference>
<dbReference type="PANTHER" id="PTHR47074:SF49">
    <property type="entry name" value="POLYNUCLEOTIDYL TRANSFERASE, RIBONUCLEASE H-LIKE SUPERFAMILY PROTEIN"/>
    <property type="match status" value="1"/>
</dbReference>
<proteinExistence type="predicted"/>
<evidence type="ECO:0000259" key="2">
    <source>
        <dbReference type="Pfam" id="PF13966"/>
    </source>
</evidence>
<dbReference type="InterPro" id="IPR052929">
    <property type="entry name" value="RNase_H-like_EbsB-rel"/>
</dbReference>
<reference evidence="4" key="2">
    <citation type="submission" date="2025-08" db="UniProtKB">
        <authorList>
            <consortium name="RefSeq"/>
        </authorList>
    </citation>
    <scope>IDENTIFICATION</scope>
    <source>
        <tissue evidence="4">Leaf</tissue>
    </source>
</reference>
<accession>A0A6J0N4N9</accession>
<dbReference type="SUPFAM" id="SSF53098">
    <property type="entry name" value="Ribonuclease H-like"/>
    <property type="match status" value="1"/>
</dbReference>
<name>A0A6J0N4N9_RAPSA</name>
<dbReference type="GeneID" id="108849936"/>
<feature type="domain" description="RNase H type-1" evidence="1">
    <location>
        <begin position="247"/>
        <end position="365"/>
    </location>
</feature>
<gene>
    <name evidence="4" type="primary">LOC108849936</name>
</gene>
<dbReference type="InterPro" id="IPR002156">
    <property type="entry name" value="RNaseH_domain"/>
</dbReference>